<evidence type="ECO:0000256" key="9">
    <source>
        <dbReference type="SAM" id="SignalP"/>
    </source>
</evidence>
<dbReference type="Gene3D" id="2.60.40.1120">
    <property type="entry name" value="Carboxypeptidase-like, regulatory domain"/>
    <property type="match status" value="1"/>
</dbReference>
<dbReference type="SUPFAM" id="SSF49464">
    <property type="entry name" value="Carboxypeptidase regulatory domain-like"/>
    <property type="match status" value="1"/>
</dbReference>
<evidence type="ECO:0000256" key="6">
    <source>
        <dbReference type="ARBA" id="ARBA00023237"/>
    </source>
</evidence>
<feature type="region of interest" description="Disordered" evidence="8">
    <location>
        <begin position="622"/>
        <end position="642"/>
    </location>
</feature>
<reference evidence="12" key="1">
    <citation type="submission" date="2017-06" db="EMBL/GenBank/DDBJ databases">
        <title>Complete genome sequence of Capnocytophaga sp. KCOM 1579 (=ChDC OS43) isolated from a human refractory periapical abscess lesion.</title>
        <authorList>
            <person name="Kook J.-K."/>
            <person name="Park S.-N."/>
            <person name="Lim Y.K."/>
            <person name="Roh H."/>
        </authorList>
    </citation>
    <scope>NUCLEOTIDE SEQUENCE [LARGE SCALE GENOMIC DNA]</scope>
    <source>
        <strain evidence="12">ChDC OS43</strain>
    </source>
</reference>
<dbReference type="EMBL" id="CP022022">
    <property type="protein sequence ID" value="ASF41990.1"/>
    <property type="molecule type" value="Genomic_DNA"/>
</dbReference>
<evidence type="ECO:0000256" key="8">
    <source>
        <dbReference type="SAM" id="MobiDB-lite"/>
    </source>
</evidence>
<dbReference type="Proteomes" id="UP000197007">
    <property type="component" value="Chromosome"/>
</dbReference>
<comment type="subcellular location">
    <subcellularLocation>
        <location evidence="1 7">Cell outer membrane</location>
        <topology evidence="1 7">Multi-pass membrane protein</topology>
    </subcellularLocation>
</comment>
<dbReference type="FunFam" id="2.60.40.1120:FF:000003">
    <property type="entry name" value="Outer membrane protein Omp121"/>
    <property type="match status" value="1"/>
</dbReference>
<dbReference type="Gene3D" id="2.170.130.10">
    <property type="entry name" value="TonB-dependent receptor, plug domain"/>
    <property type="match status" value="1"/>
</dbReference>
<evidence type="ECO:0000256" key="5">
    <source>
        <dbReference type="ARBA" id="ARBA00023136"/>
    </source>
</evidence>
<dbReference type="InterPro" id="IPR037066">
    <property type="entry name" value="Plug_dom_sf"/>
</dbReference>
<keyword evidence="5 7" id="KW-0472">Membrane</keyword>
<dbReference type="Pfam" id="PF07715">
    <property type="entry name" value="Plug"/>
    <property type="match status" value="1"/>
</dbReference>
<dbReference type="InterPro" id="IPR023997">
    <property type="entry name" value="TonB-dep_OMP_SusC/RagA_CS"/>
</dbReference>
<keyword evidence="3 7" id="KW-1134">Transmembrane beta strand</keyword>
<keyword evidence="6 7" id="KW-0998">Cell outer membrane</keyword>
<dbReference type="FunFam" id="2.170.130.10:FF:000008">
    <property type="entry name" value="SusC/RagA family TonB-linked outer membrane protein"/>
    <property type="match status" value="1"/>
</dbReference>
<sequence length="1176" mass="129755">MNVKFRNQTTKWLLAMAFLCCPLVMNATPHQEVQNTKIQLNLKKASILDVLKSIEAQTQLSFVYNNELKALQKRVDFSYQSDSVDSILQKLATEYGVSFLRIHNSISVKVNAPKATADRRPIKGTVVDEKGIPIPGVSVVVKGTSIGVATDFDGNFSLEVPTDAQTLVFSSIGYHSQEVTIGKNTQFKVVLKEDTTELDEVVVVGYGVQKRGDVTTAIASVKAKDLEDKAVSSVAEAMVGKMPGVHIAQNTGAPGANLQVRVRGVGTITAGTAPLYVVDGVPLAKEDLNTFNNNDIESIQVLKDASSAAIYGSRGSNGVVLITTKKGAEGKPSFSYNTYLSIQNVSKKIDLLNAYEYADLVKDARNNSYADRMESINKRRAARSQAPISFSSADDNATRLKNTNNDYNTIIPVELQPYLQGVQGLTDTDWQDEIFRTAVMTNHSVSISGGTPNLKYYSSLDYLNQDGIVIGTNFERIGLRLNLDGKTGIFKFGASLNPSFVKEDKVNANGAYNENGGGVIASALHYAPIFPVYNPDGTFSFAQNEWSASTTTMVNGVKRIGNSQTQAWNPVALARLTSNQTKANRLLGKVYAEAEFLKGLSYKMDFGFDIFSDAQSTFKPSTIPLSNTAGNPPSEAEATSQTSQRYNWVFEQTLNYNKNFGEHHLNALGGWTMQYQRDESNYMFANGFISNSIQTLNAGTVTRGNSQASEWALLSALARLQYSYKSKYMLSAALRADGASRFGNNNKWGYFPSLSAGWRVTGEEFMQNVKFLTDLKLRASYGLTGNFRIPNYGAQGEFSYYSYVLGGSSPAVVKGMGASALPNPNLQWEKTAQLNVGFDASLWKGLLNLGLDLYNSNTYDLLLNVPIPRTTGFATRLENIGKVNNKGIEINLSSNINWGKWNFEPYFNYSKNINTVKELGPGNADIISSGSIANAYFITRVGESIGSYYLPVVEGVFKNQAEVDASLHYIDTPNNYDYQTSRPGDFKFKDVNGDGRLDILDTDRAIVGNYLPKFTYAFGTGISYENFDFKIDFQGVYGNQILNLSRRYFYNHEGNMNNYRGALNRWKSESNPGSGMNVRANRVSKGQNGVTSTWHVEDGSYLRIKNITLGYNLPKNISKYFSNVRLYCSIQNLYTFTNYEGYNPEVSNRTDATTSGEDYGVYPLARTFTLGLNLKF</sequence>
<evidence type="ECO:0000256" key="4">
    <source>
        <dbReference type="ARBA" id="ARBA00022692"/>
    </source>
</evidence>
<organism evidence="11 12">
    <name type="scientific">Capnocytophaga endodontalis</name>
    <dbReference type="NCBI Taxonomy" id="2708117"/>
    <lineage>
        <taxon>Bacteria</taxon>
        <taxon>Pseudomonadati</taxon>
        <taxon>Bacteroidota</taxon>
        <taxon>Flavobacteriia</taxon>
        <taxon>Flavobacteriales</taxon>
        <taxon>Flavobacteriaceae</taxon>
        <taxon>Capnocytophaga</taxon>
    </lineage>
</organism>
<dbReference type="InterPro" id="IPR008969">
    <property type="entry name" value="CarboxyPept-like_regulatory"/>
</dbReference>
<keyword evidence="9" id="KW-0732">Signal</keyword>
<dbReference type="InterPro" id="IPR012910">
    <property type="entry name" value="Plug_dom"/>
</dbReference>
<feature type="signal peptide" evidence="9">
    <location>
        <begin position="1"/>
        <end position="27"/>
    </location>
</feature>
<comment type="similarity">
    <text evidence="7">Belongs to the TonB-dependent receptor family.</text>
</comment>
<dbReference type="GO" id="GO:0009279">
    <property type="term" value="C:cell outer membrane"/>
    <property type="evidence" value="ECO:0007669"/>
    <property type="project" value="UniProtKB-SubCell"/>
</dbReference>
<dbReference type="PROSITE" id="PS52016">
    <property type="entry name" value="TONB_DEPENDENT_REC_3"/>
    <property type="match status" value="1"/>
</dbReference>
<evidence type="ECO:0000256" key="2">
    <source>
        <dbReference type="ARBA" id="ARBA00022448"/>
    </source>
</evidence>
<evidence type="ECO:0000256" key="3">
    <source>
        <dbReference type="ARBA" id="ARBA00022452"/>
    </source>
</evidence>
<proteinExistence type="inferred from homology"/>
<dbReference type="SUPFAM" id="SSF56935">
    <property type="entry name" value="Porins"/>
    <property type="match status" value="1"/>
</dbReference>
<protein>
    <submittedName>
        <fullName evidence="11">SusC/RagA family protein</fullName>
    </submittedName>
</protein>
<keyword evidence="12" id="KW-1185">Reference proteome</keyword>
<evidence type="ECO:0000256" key="7">
    <source>
        <dbReference type="PROSITE-ProRule" id="PRU01360"/>
    </source>
</evidence>
<evidence type="ECO:0000256" key="1">
    <source>
        <dbReference type="ARBA" id="ARBA00004571"/>
    </source>
</evidence>
<accession>A0A1Z4BL60</accession>
<dbReference type="Pfam" id="PF13715">
    <property type="entry name" value="CarbopepD_reg_2"/>
    <property type="match status" value="1"/>
</dbReference>
<dbReference type="RefSeq" id="WP_088593184.1">
    <property type="nucleotide sequence ID" value="NZ_CP022022.1"/>
</dbReference>
<dbReference type="NCBIfam" id="TIGR04056">
    <property type="entry name" value="OMP_RagA_SusC"/>
    <property type="match status" value="1"/>
</dbReference>
<dbReference type="AlphaFoldDB" id="A0A1Z4BL60"/>
<feature type="domain" description="TonB-dependent receptor plug" evidence="10">
    <location>
        <begin position="213"/>
        <end position="319"/>
    </location>
</feature>
<name>A0A1Z4BL60_9FLAO</name>
<dbReference type="KEGG" id="capn:CBG49_02160"/>
<dbReference type="InterPro" id="IPR023996">
    <property type="entry name" value="TonB-dep_OMP_SusC/RagA"/>
</dbReference>
<evidence type="ECO:0000259" key="10">
    <source>
        <dbReference type="Pfam" id="PF07715"/>
    </source>
</evidence>
<keyword evidence="2 7" id="KW-0813">Transport</keyword>
<dbReference type="InterPro" id="IPR039426">
    <property type="entry name" value="TonB-dep_rcpt-like"/>
</dbReference>
<evidence type="ECO:0000313" key="12">
    <source>
        <dbReference type="Proteomes" id="UP000197007"/>
    </source>
</evidence>
<keyword evidence="4 7" id="KW-0812">Transmembrane</keyword>
<dbReference type="Gene3D" id="2.40.170.20">
    <property type="entry name" value="TonB-dependent receptor, beta-barrel domain"/>
    <property type="match status" value="1"/>
</dbReference>
<dbReference type="NCBIfam" id="TIGR04057">
    <property type="entry name" value="SusC_RagA_signa"/>
    <property type="match status" value="1"/>
</dbReference>
<dbReference type="InterPro" id="IPR036942">
    <property type="entry name" value="Beta-barrel_TonB_sf"/>
</dbReference>
<evidence type="ECO:0000313" key="11">
    <source>
        <dbReference type="EMBL" id="ASF41990.1"/>
    </source>
</evidence>
<gene>
    <name evidence="11" type="ORF">CBG49_02160</name>
</gene>
<feature type="chain" id="PRO_5013232680" evidence="9">
    <location>
        <begin position="28"/>
        <end position="1176"/>
    </location>
</feature>